<dbReference type="GO" id="GO:0055085">
    <property type="term" value="P:transmembrane transport"/>
    <property type="evidence" value="ECO:0007669"/>
    <property type="project" value="InterPro"/>
</dbReference>
<feature type="repeat" description="Solcar" evidence="11">
    <location>
        <begin position="224"/>
        <end position="309"/>
    </location>
</feature>
<evidence type="ECO:0000256" key="10">
    <source>
        <dbReference type="ARBA" id="ARBA00054707"/>
    </source>
</evidence>
<keyword evidence="3 12" id="KW-0813">Transport</keyword>
<gene>
    <name evidence="13" type="ORF">RJ639_009470</name>
</gene>
<dbReference type="SUPFAM" id="SSF103506">
    <property type="entry name" value="Mitochondrial carrier"/>
    <property type="match status" value="1"/>
</dbReference>
<evidence type="ECO:0000256" key="12">
    <source>
        <dbReference type="RuleBase" id="RU000488"/>
    </source>
</evidence>
<dbReference type="Proteomes" id="UP001188597">
    <property type="component" value="Unassembled WGS sequence"/>
</dbReference>
<dbReference type="FunFam" id="1.50.40.10:FF:000098">
    <property type="entry name" value="Mitochondrial substrate carrier family protein"/>
    <property type="match status" value="1"/>
</dbReference>
<keyword evidence="6" id="KW-0999">Mitochondrion inner membrane</keyword>
<organism evidence="13 14">
    <name type="scientific">Escallonia herrerae</name>
    <dbReference type="NCBI Taxonomy" id="1293975"/>
    <lineage>
        <taxon>Eukaryota</taxon>
        <taxon>Viridiplantae</taxon>
        <taxon>Streptophyta</taxon>
        <taxon>Embryophyta</taxon>
        <taxon>Tracheophyta</taxon>
        <taxon>Spermatophyta</taxon>
        <taxon>Magnoliopsida</taxon>
        <taxon>eudicotyledons</taxon>
        <taxon>Gunneridae</taxon>
        <taxon>Pentapetalae</taxon>
        <taxon>asterids</taxon>
        <taxon>campanulids</taxon>
        <taxon>Escalloniales</taxon>
        <taxon>Escalloniaceae</taxon>
        <taxon>Escallonia</taxon>
    </lineage>
</organism>
<dbReference type="InterPro" id="IPR023395">
    <property type="entry name" value="MCP_dom_sf"/>
</dbReference>
<comment type="similarity">
    <text evidence="2 12">Belongs to the mitochondrial carrier (TC 2.A.29) family.</text>
</comment>
<dbReference type="GO" id="GO:0005743">
    <property type="term" value="C:mitochondrial inner membrane"/>
    <property type="evidence" value="ECO:0007669"/>
    <property type="project" value="UniProtKB-SubCell"/>
</dbReference>
<comment type="function">
    <text evidence="10">Probable mitochondrial adenylate carrier that catalyzes the transport of ATP, ADP and AMP.</text>
</comment>
<reference evidence="13" key="1">
    <citation type="submission" date="2022-12" db="EMBL/GenBank/DDBJ databases">
        <title>Draft genome assemblies for two species of Escallonia (Escalloniales).</title>
        <authorList>
            <person name="Chanderbali A."/>
            <person name="Dervinis C."/>
            <person name="Anghel I."/>
            <person name="Soltis D."/>
            <person name="Soltis P."/>
            <person name="Zapata F."/>
        </authorList>
    </citation>
    <scope>NUCLEOTIDE SEQUENCE</scope>
    <source>
        <strain evidence="13">UCBG64.0493</strain>
        <tissue evidence="13">Leaf</tissue>
    </source>
</reference>
<evidence type="ECO:0000256" key="3">
    <source>
        <dbReference type="ARBA" id="ARBA00022448"/>
    </source>
</evidence>
<feature type="repeat" description="Solcar" evidence="11">
    <location>
        <begin position="131"/>
        <end position="214"/>
    </location>
</feature>
<name>A0AA88VTG5_9ASTE</name>
<evidence type="ECO:0008006" key="15">
    <source>
        <dbReference type="Google" id="ProtNLM"/>
    </source>
</evidence>
<evidence type="ECO:0000313" key="14">
    <source>
        <dbReference type="Proteomes" id="UP001188597"/>
    </source>
</evidence>
<evidence type="ECO:0000256" key="8">
    <source>
        <dbReference type="ARBA" id="ARBA00023128"/>
    </source>
</evidence>
<comment type="caution">
    <text evidence="13">The sequence shown here is derived from an EMBL/GenBank/DDBJ whole genome shotgun (WGS) entry which is preliminary data.</text>
</comment>
<comment type="subcellular location">
    <subcellularLocation>
        <location evidence="1">Mitochondrion inner membrane</location>
        <topology evidence="1">Multi-pass membrane protein</topology>
    </subcellularLocation>
</comment>
<evidence type="ECO:0000256" key="6">
    <source>
        <dbReference type="ARBA" id="ARBA00022792"/>
    </source>
</evidence>
<dbReference type="InterPro" id="IPR018108">
    <property type="entry name" value="MCP_transmembrane"/>
</dbReference>
<keyword evidence="7" id="KW-1133">Transmembrane helix</keyword>
<dbReference type="PROSITE" id="PS50920">
    <property type="entry name" value="SOLCAR"/>
    <property type="match status" value="3"/>
</dbReference>
<evidence type="ECO:0000256" key="7">
    <source>
        <dbReference type="ARBA" id="ARBA00022989"/>
    </source>
</evidence>
<evidence type="ECO:0000256" key="2">
    <source>
        <dbReference type="ARBA" id="ARBA00006375"/>
    </source>
</evidence>
<dbReference type="PRINTS" id="PR00926">
    <property type="entry name" value="MITOCARRIER"/>
</dbReference>
<dbReference type="Pfam" id="PF00153">
    <property type="entry name" value="Mito_carr"/>
    <property type="match status" value="3"/>
</dbReference>
<dbReference type="InterPro" id="IPR002067">
    <property type="entry name" value="MCP"/>
</dbReference>
<dbReference type="EMBL" id="JAVXUP010001265">
    <property type="protein sequence ID" value="KAK3013824.1"/>
    <property type="molecule type" value="Genomic_DNA"/>
</dbReference>
<proteinExistence type="inferred from homology"/>
<evidence type="ECO:0000256" key="5">
    <source>
        <dbReference type="ARBA" id="ARBA00022737"/>
    </source>
</evidence>
<evidence type="ECO:0000256" key="9">
    <source>
        <dbReference type="ARBA" id="ARBA00023136"/>
    </source>
</evidence>
<dbReference type="AlphaFoldDB" id="A0AA88VTG5"/>
<keyword evidence="5" id="KW-0677">Repeat</keyword>
<feature type="repeat" description="Solcar" evidence="11">
    <location>
        <begin position="338"/>
        <end position="423"/>
    </location>
</feature>
<dbReference type="Gene3D" id="1.50.40.10">
    <property type="entry name" value="Mitochondrial carrier domain"/>
    <property type="match status" value="1"/>
</dbReference>
<dbReference type="PANTHER" id="PTHR24089">
    <property type="entry name" value="SOLUTE CARRIER FAMILY 25"/>
    <property type="match status" value="1"/>
</dbReference>
<evidence type="ECO:0000313" key="13">
    <source>
        <dbReference type="EMBL" id="KAK3013824.1"/>
    </source>
</evidence>
<evidence type="ECO:0000256" key="1">
    <source>
        <dbReference type="ARBA" id="ARBA00004448"/>
    </source>
</evidence>
<keyword evidence="8" id="KW-0496">Mitochondrion</keyword>
<evidence type="ECO:0000256" key="11">
    <source>
        <dbReference type="PROSITE-ProRule" id="PRU00282"/>
    </source>
</evidence>
<keyword evidence="4 11" id="KW-0812">Transmembrane</keyword>
<protein>
    <recommendedName>
        <fullName evidence="15">Mitochondrial adenine nucleotide transporter BTL3</fullName>
    </recommendedName>
</protein>
<keyword evidence="9 11" id="KW-0472">Membrane</keyword>
<accession>A0AA88VTG5</accession>
<sequence length="427" mass="46408">MPQSNASFNGALQSHARISFDSNWTSNSFIFSGGLFLDSAVPSSIFDLISFKSPSVTASNRLHCWGRGFRRKKQAPAAVCGGFLSLSLSSDGVAGQSSECSEKEVVPRGGSCPVNVERKKQRDRVPGRGAMNTTKHLWAGAVAAMVSRTFVAPLERLKLEYIVRGEQKNLFDLVKTIAATQGFRGFWKGNLVNILRTAPFKAINFCAYDTYRKQLLKFSGNEETTNSERFVAGAAAGVTASVLCLPLDTIRTKLVAHGGEALGGVIGAFRHVIQTEGFFSLYKGLVPSVMSMAPAGAVFYGVYDILKTAYLRSPDGRQRMLNMKQQDHELNVLEQLELGPVRTLLHGAIAGACAEAATYPFEVVRRQLQLQVRATKLSALATCIKIVEQGGIPALYAGLIPSLLQVLPSASISYFVYELMKIVLRVE</sequence>
<evidence type="ECO:0000256" key="4">
    <source>
        <dbReference type="ARBA" id="ARBA00022692"/>
    </source>
</evidence>
<keyword evidence="14" id="KW-1185">Reference proteome</keyword>